<dbReference type="InterPro" id="IPR013529">
    <property type="entry name" value="Glyco_hydro_42_N"/>
</dbReference>
<evidence type="ECO:0000259" key="3">
    <source>
        <dbReference type="Pfam" id="PF02449"/>
    </source>
</evidence>
<dbReference type="GO" id="GO:0005975">
    <property type="term" value="P:carbohydrate metabolic process"/>
    <property type="evidence" value="ECO:0007669"/>
    <property type="project" value="InterPro"/>
</dbReference>
<gene>
    <name evidence="5" type="ORF">FYJ85_17700</name>
</gene>
<feature type="domain" description="DUF4832" evidence="4">
    <location>
        <begin position="337"/>
        <end position="483"/>
    </location>
</feature>
<dbReference type="InterPro" id="IPR032267">
    <property type="entry name" value="DUF4832"/>
</dbReference>
<keyword evidence="2" id="KW-0326">Glycosidase</keyword>
<evidence type="ECO:0000313" key="6">
    <source>
        <dbReference type="Proteomes" id="UP000435649"/>
    </source>
</evidence>
<dbReference type="Proteomes" id="UP000435649">
    <property type="component" value="Unassembled WGS sequence"/>
</dbReference>
<organism evidence="5 6">
    <name type="scientific">Victivallis lenta</name>
    <dbReference type="NCBI Taxonomy" id="2606640"/>
    <lineage>
        <taxon>Bacteria</taxon>
        <taxon>Pseudomonadati</taxon>
        <taxon>Lentisphaerota</taxon>
        <taxon>Lentisphaeria</taxon>
        <taxon>Victivallales</taxon>
        <taxon>Victivallaceae</taxon>
        <taxon>Victivallis</taxon>
    </lineage>
</organism>
<dbReference type="InterPro" id="IPR017853">
    <property type="entry name" value="GH"/>
</dbReference>
<accession>A0A844G6W0</accession>
<proteinExistence type="predicted"/>
<evidence type="ECO:0000256" key="1">
    <source>
        <dbReference type="ARBA" id="ARBA00022801"/>
    </source>
</evidence>
<evidence type="ECO:0000259" key="4">
    <source>
        <dbReference type="Pfam" id="PF16116"/>
    </source>
</evidence>
<dbReference type="Gene3D" id="3.20.20.80">
    <property type="entry name" value="Glycosidases"/>
    <property type="match status" value="1"/>
</dbReference>
<comment type="caution">
    <text evidence="5">The sequence shown here is derived from an EMBL/GenBank/DDBJ whole genome shotgun (WGS) entry which is preliminary data.</text>
</comment>
<dbReference type="EMBL" id="VUNS01000025">
    <property type="protein sequence ID" value="MST98873.1"/>
    <property type="molecule type" value="Genomic_DNA"/>
</dbReference>
<dbReference type="SUPFAM" id="SSF51445">
    <property type="entry name" value="(Trans)glycosidases"/>
    <property type="match status" value="1"/>
</dbReference>
<evidence type="ECO:0000256" key="2">
    <source>
        <dbReference type="ARBA" id="ARBA00023295"/>
    </source>
</evidence>
<keyword evidence="6" id="KW-1185">Reference proteome</keyword>
<dbReference type="Pfam" id="PF02449">
    <property type="entry name" value="Glyco_hydro_42"/>
    <property type="match status" value="1"/>
</dbReference>
<dbReference type="AlphaFoldDB" id="A0A844G6W0"/>
<dbReference type="GO" id="GO:0004565">
    <property type="term" value="F:beta-galactosidase activity"/>
    <property type="evidence" value="ECO:0007669"/>
    <property type="project" value="InterPro"/>
</dbReference>
<dbReference type="GO" id="GO:0009341">
    <property type="term" value="C:beta-galactosidase complex"/>
    <property type="evidence" value="ECO:0007669"/>
    <property type="project" value="InterPro"/>
</dbReference>
<feature type="domain" description="Glycoside hydrolase family 42 N-terminal" evidence="3">
    <location>
        <begin position="115"/>
        <end position="222"/>
    </location>
</feature>
<dbReference type="Pfam" id="PF16116">
    <property type="entry name" value="DUF4832"/>
    <property type="match status" value="1"/>
</dbReference>
<protein>
    <submittedName>
        <fullName evidence="5">DUF4832 domain-containing protein</fullName>
    </submittedName>
</protein>
<keyword evidence="1" id="KW-0378">Hydrolase</keyword>
<reference evidence="5 6" key="1">
    <citation type="submission" date="2019-08" db="EMBL/GenBank/DDBJ databases">
        <title>In-depth cultivation of the pig gut microbiome towards novel bacterial diversity and tailored functional studies.</title>
        <authorList>
            <person name="Wylensek D."/>
            <person name="Hitch T.C.A."/>
            <person name="Clavel T."/>
        </authorList>
    </citation>
    <scope>NUCLEOTIDE SEQUENCE [LARGE SCALE GENOMIC DNA]</scope>
    <source>
        <strain evidence="5 6">BBE-744-WT-12</strain>
    </source>
</reference>
<name>A0A844G6W0_9BACT</name>
<sequence>MYGLFSPFSRFTLDSPGLARHNTCGQLAGFSRPERKNMKTVRAIALLALICCPLLPSAAEPVTVALRDHGRALLNPGMGWTMHFYSNLTEHYGSKLEPSDTLEWFEGCSVVYLRLPWAFLEPSEGDFRWSLVDTPAQRWISRGKKVAFRFTTSENWLEYATPRWVEQAGAKMVRYTFPGGPAPDGAAADPVFDDPVYLAKLRNFLRAAGERYNGNPDVAFIDVGTFGLWGEGHTLMTQRLKPEENERLARIHIDLHKEYFPDTQLVISDDVIGPETPGDDFPLMRYCRERGISLRDDSILVQPGEKAYFHAELARAFWPELPVVLEHEHYGNTRKSGSWNGETLLRSVEEYHASYLSIHWWPEIEWRENVETIRAVNRRLGYRIVIPELTFPAGIVPGVPFEISIRAGNAGVAPPYRDLFPAYTLTDERGGIAGVLVDETLNFRRLPVGPAGRTPLTKHVSRLTLDARAPAVKPGRYTLSVSVGRRDGNPEIALPYDGGDSRNRIPVGSVEILKEPR</sequence>
<evidence type="ECO:0000313" key="5">
    <source>
        <dbReference type="EMBL" id="MST98873.1"/>
    </source>
</evidence>